<protein>
    <submittedName>
        <fullName evidence="7">Flagellar hook-associated protein 3</fullName>
    </submittedName>
</protein>
<keyword evidence="7" id="KW-0282">Flagellum</keyword>
<evidence type="ECO:0000256" key="3">
    <source>
        <dbReference type="ARBA" id="ARBA00005709"/>
    </source>
</evidence>
<reference evidence="7" key="1">
    <citation type="journal article" date="2018" name="Genome Biol.">
        <title>SKESA: strategic k-mer extension for scrupulous assemblies.</title>
        <authorList>
            <person name="Souvorov A."/>
            <person name="Agarwala R."/>
            <person name="Lipman D.J."/>
        </authorList>
    </citation>
    <scope>NUCLEOTIDE SEQUENCE</scope>
    <source>
        <strain evidence="7">MA.CK_97/00011857</strain>
    </source>
</reference>
<evidence type="ECO:0000256" key="2">
    <source>
        <dbReference type="ARBA" id="ARBA00004613"/>
    </source>
</evidence>
<proteinExistence type="inferred from homology"/>
<keyword evidence="4" id="KW-0964">Secreted</keyword>
<dbReference type="Gene3D" id="1.20.1330.10">
    <property type="entry name" value="f41 fragment of flagellin, N-terminal domain"/>
    <property type="match status" value="1"/>
</dbReference>
<dbReference type="GO" id="GO:0009424">
    <property type="term" value="C:bacterial-type flagellum hook"/>
    <property type="evidence" value="ECO:0007669"/>
    <property type="project" value="InterPro"/>
</dbReference>
<dbReference type="GO" id="GO:0071973">
    <property type="term" value="P:bacterial-type flagellum-dependent cell motility"/>
    <property type="evidence" value="ECO:0007669"/>
    <property type="project" value="InterPro"/>
</dbReference>
<dbReference type="EMBL" id="DAAXCJ010000012">
    <property type="protein sequence ID" value="HAG0390738.1"/>
    <property type="molecule type" value="Genomic_DNA"/>
</dbReference>
<evidence type="ECO:0000259" key="6">
    <source>
        <dbReference type="Pfam" id="PF00669"/>
    </source>
</evidence>
<keyword evidence="7" id="KW-0966">Cell projection</keyword>
<keyword evidence="7" id="KW-0969">Cilium</keyword>
<dbReference type="InterPro" id="IPR013384">
    <property type="entry name" value="Flagell_FlgL"/>
</dbReference>
<dbReference type="AlphaFoldDB" id="A0A756YCY6"/>
<feature type="domain" description="Flagellin N-terminal" evidence="6">
    <location>
        <begin position="4"/>
        <end position="141"/>
    </location>
</feature>
<evidence type="ECO:0000256" key="1">
    <source>
        <dbReference type="ARBA" id="ARBA00004365"/>
    </source>
</evidence>
<dbReference type="GO" id="GO:0005198">
    <property type="term" value="F:structural molecule activity"/>
    <property type="evidence" value="ECO:0007669"/>
    <property type="project" value="InterPro"/>
</dbReference>
<dbReference type="GO" id="GO:0005576">
    <property type="term" value="C:extracellular region"/>
    <property type="evidence" value="ECO:0007669"/>
    <property type="project" value="UniProtKB-SubCell"/>
</dbReference>
<comment type="caution">
    <text evidence="7">The sequence shown here is derived from an EMBL/GenBank/DDBJ whole genome shotgun (WGS) entry which is preliminary data.</text>
</comment>
<dbReference type="Pfam" id="PF00669">
    <property type="entry name" value="Flagellin_N"/>
    <property type="match status" value="1"/>
</dbReference>
<organism evidence="7">
    <name type="scientific">Salmonella enterica</name>
    <name type="common">Salmonella choleraesuis</name>
    <dbReference type="NCBI Taxonomy" id="28901"/>
    <lineage>
        <taxon>Bacteria</taxon>
        <taxon>Pseudomonadati</taxon>
        <taxon>Pseudomonadota</taxon>
        <taxon>Gammaproteobacteria</taxon>
        <taxon>Enterobacterales</taxon>
        <taxon>Enterobacteriaceae</taxon>
        <taxon>Salmonella</taxon>
    </lineage>
</organism>
<comment type="subcellular location">
    <subcellularLocation>
        <location evidence="1">Bacterial flagellum</location>
    </subcellularLocation>
    <subcellularLocation>
        <location evidence="2">Secreted</location>
    </subcellularLocation>
</comment>
<evidence type="ECO:0000313" key="7">
    <source>
        <dbReference type="EMBL" id="HAG0390738.1"/>
    </source>
</evidence>
<dbReference type="PANTHER" id="PTHR42792:SF1">
    <property type="entry name" value="FLAGELLAR HOOK-ASSOCIATED PROTEIN 3"/>
    <property type="match status" value="1"/>
</dbReference>
<name>A0A756YCY6_SALER</name>
<dbReference type="InterPro" id="IPR001029">
    <property type="entry name" value="Flagellin_N"/>
</dbReference>
<evidence type="ECO:0000256" key="4">
    <source>
        <dbReference type="ARBA" id="ARBA00022525"/>
    </source>
</evidence>
<dbReference type="InterPro" id="IPR001492">
    <property type="entry name" value="Flagellin"/>
</dbReference>
<keyword evidence="5" id="KW-0975">Bacterial flagellum</keyword>
<dbReference type="PANTHER" id="PTHR42792">
    <property type="entry name" value="FLAGELLIN"/>
    <property type="match status" value="1"/>
</dbReference>
<dbReference type="SUPFAM" id="SSF64518">
    <property type="entry name" value="Phase 1 flagellin"/>
    <property type="match status" value="1"/>
</dbReference>
<evidence type="ECO:0000256" key="5">
    <source>
        <dbReference type="ARBA" id="ARBA00023143"/>
    </source>
</evidence>
<comment type="similarity">
    <text evidence="3">Belongs to the bacterial flagellin family.</text>
</comment>
<accession>A0A756YCY6</accession>
<reference evidence="7" key="2">
    <citation type="submission" date="2020-02" db="EMBL/GenBank/DDBJ databases">
        <authorList>
            <consortium name="NCBI Pathogen Detection Project"/>
        </authorList>
    </citation>
    <scope>NUCLEOTIDE SEQUENCE</scope>
    <source>
        <strain evidence="7">MA.CK_97/00011857</strain>
    </source>
</reference>
<dbReference type="NCBIfam" id="TIGR02550">
    <property type="entry name" value="flagell_flgL"/>
    <property type="match status" value="1"/>
</dbReference>
<sequence>MRFSTSYLYQRQIDNVSKAMTEYDDIVARLSAGQRLLKPSDDPSAASQAVLYQNALSRLDQFGTARKYAQDALGQEDSTLTAISGLLSKNLAEKIVAAGNGAYGDKDRQSVADELQGIRDNLLNLANTKNSDGRYIFGGYKSGNAPFKADGSYIGGPTAMTQKVDESTDMQVGTTGRDLFMSGSANDIFKALDAAISALKKPVVTDADRQQLQNTLDSTNKTVHKGIDNLGKIQATVGTNLHQLEILDSSADEQNISLQSRLQQTLGSDWDSMISILTESKMSEFALNSSMAVFQSMQQLSIFKMVG</sequence>
<gene>
    <name evidence="7" type="primary">flgL</name>
    <name evidence="7" type="ORF">G8S59_004035</name>
</gene>